<feature type="modified residue" description="N6-(pyridoxal phosphate)lysine" evidence="5">
    <location>
        <position position="55"/>
    </location>
</feature>
<dbReference type="EMBL" id="CYYM01000003">
    <property type="protein sequence ID" value="CUN79264.1"/>
    <property type="molecule type" value="Genomic_DNA"/>
</dbReference>
<dbReference type="FunFam" id="3.20.20.10:FF:000003">
    <property type="entry name" value="Diaminopimelate decarboxylase"/>
    <property type="match status" value="1"/>
</dbReference>
<dbReference type="Proteomes" id="UP000095597">
    <property type="component" value="Unassembled WGS sequence"/>
</dbReference>
<gene>
    <name evidence="8" type="primary">lysA</name>
    <name evidence="9" type="ORF">ERS852408_00942</name>
    <name evidence="8" type="ORF">ERS852423_01070</name>
    <name evidence="7" type="ORF">ERS852573_00561</name>
    <name evidence="12" type="ORF">G4332_00305</name>
    <name evidence="11" type="ORF">GT528_02145</name>
    <name evidence="10" type="ORF">GT565_01420</name>
</gene>
<dbReference type="PRINTS" id="PR01181">
    <property type="entry name" value="DAPDCRBXLASE"/>
</dbReference>
<evidence type="ECO:0000256" key="3">
    <source>
        <dbReference type="ARBA" id="ARBA00022898"/>
    </source>
</evidence>
<evidence type="ECO:0000313" key="16">
    <source>
        <dbReference type="Proteomes" id="UP000446719"/>
    </source>
</evidence>
<evidence type="ECO:0000313" key="10">
    <source>
        <dbReference type="EMBL" id="MZK16802.1"/>
    </source>
</evidence>
<keyword evidence="2" id="KW-0210">Decarboxylase</keyword>
<reference evidence="12" key="3">
    <citation type="journal article" date="2020" name="Cell Host Microbe">
        <title>Functional and Genomic Variation between Human-Derived Isolates of Lachnospiraceae Reveals Inter- and Intra-Species Diversity.</title>
        <authorList>
            <person name="Sorbara M.T."/>
            <person name="Littmann E.R."/>
            <person name="Fontana E."/>
            <person name="Moody T.U."/>
            <person name="Kohout C.E."/>
            <person name="Gjonbalaj M."/>
            <person name="Eaton V."/>
            <person name="Seok R."/>
            <person name="Leiner I.M."/>
            <person name="Pamer E.G."/>
        </authorList>
    </citation>
    <scope>NUCLEOTIDE SEQUENCE</scope>
    <source>
        <strain evidence="12">MSK.10.16</strain>
    </source>
</reference>
<evidence type="ECO:0000313" key="15">
    <source>
        <dbReference type="Proteomes" id="UP000095597"/>
    </source>
</evidence>
<dbReference type="Pfam" id="PF02784">
    <property type="entry name" value="Orn_Arg_deC_N"/>
    <property type="match status" value="1"/>
</dbReference>
<evidence type="ECO:0000313" key="12">
    <source>
        <dbReference type="EMBL" id="NSE56580.1"/>
    </source>
</evidence>
<dbReference type="GO" id="GO:0009089">
    <property type="term" value="P:lysine biosynthetic process via diaminopimelate"/>
    <property type="evidence" value="ECO:0007669"/>
    <property type="project" value="InterPro"/>
</dbReference>
<dbReference type="Proteomes" id="UP000095439">
    <property type="component" value="Unassembled WGS sequence"/>
</dbReference>
<dbReference type="OrthoDB" id="9802241at2"/>
<dbReference type="InterPro" id="IPR000183">
    <property type="entry name" value="Orn/DAP/Arg_de-COase"/>
</dbReference>
<dbReference type="RefSeq" id="WP_006426694.1">
    <property type="nucleotide sequence ID" value="NZ_CABIWY010000003.1"/>
</dbReference>
<evidence type="ECO:0000313" key="7">
    <source>
        <dbReference type="EMBL" id="CUM78966.1"/>
    </source>
</evidence>
<evidence type="ECO:0000313" key="11">
    <source>
        <dbReference type="EMBL" id="MZK40532.1"/>
    </source>
</evidence>
<evidence type="ECO:0000256" key="1">
    <source>
        <dbReference type="ARBA" id="ARBA00001933"/>
    </source>
</evidence>
<dbReference type="InterPro" id="IPR002986">
    <property type="entry name" value="DAP_deCOOHase_LysA"/>
</dbReference>
<dbReference type="EMBL" id="CYXO01000002">
    <property type="protein sequence ID" value="CUM78966.1"/>
    <property type="molecule type" value="Genomic_DNA"/>
</dbReference>
<dbReference type="EMBL" id="WWSC01000002">
    <property type="protein sequence ID" value="MZK40532.1"/>
    <property type="molecule type" value="Genomic_DNA"/>
</dbReference>
<evidence type="ECO:0000313" key="9">
    <source>
        <dbReference type="EMBL" id="CUN79264.1"/>
    </source>
</evidence>
<evidence type="ECO:0000313" key="13">
    <source>
        <dbReference type="Proteomes" id="UP000095380"/>
    </source>
</evidence>
<reference evidence="16 17" key="2">
    <citation type="journal article" date="2019" name="Nat. Med.">
        <title>A library of human gut bacterial isolates paired with longitudinal multiomics data enables mechanistic microbiome research.</title>
        <authorList>
            <person name="Poyet M."/>
            <person name="Groussin M."/>
            <person name="Gibbons S.M."/>
            <person name="Avila-Pacheco J."/>
            <person name="Jiang X."/>
            <person name="Kearney S.M."/>
            <person name="Perrotta A.R."/>
            <person name="Berdy B."/>
            <person name="Zhao S."/>
            <person name="Lieberman T.D."/>
            <person name="Swanson P.K."/>
            <person name="Smith M."/>
            <person name="Roesemann S."/>
            <person name="Alexander J.E."/>
            <person name="Rich S.A."/>
            <person name="Livny J."/>
            <person name="Vlamakis H."/>
            <person name="Clish C."/>
            <person name="Bullock K."/>
            <person name="Deik A."/>
            <person name="Scott J."/>
            <person name="Pierce K.A."/>
            <person name="Xavier R.J."/>
            <person name="Alm E.J."/>
        </authorList>
    </citation>
    <scope>NUCLEOTIDE SEQUENCE [LARGE SCALE GENOMIC DNA]</scope>
    <source>
        <strain evidence="11 17">BIOML-A6</strain>
        <strain evidence="10 16">BIOML-A7</strain>
    </source>
</reference>
<accession>A0A173YL05</accession>
<keyword evidence="3 5" id="KW-0663">Pyridoxal phosphate</keyword>
<evidence type="ECO:0000313" key="17">
    <source>
        <dbReference type="Proteomes" id="UP000472916"/>
    </source>
</evidence>
<dbReference type="Gene3D" id="2.40.37.10">
    <property type="entry name" value="Lyase, Ornithine Decarboxylase, Chain A, domain 1"/>
    <property type="match status" value="1"/>
</dbReference>
<feature type="domain" description="Orn/DAP/Arg decarboxylase 2 N-terminal" evidence="6">
    <location>
        <begin position="32"/>
        <end position="279"/>
    </location>
</feature>
<dbReference type="PRINTS" id="PR01179">
    <property type="entry name" value="ODADCRBXLASE"/>
</dbReference>
<dbReference type="PANTHER" id="PTHR43727">
    <property type="entry name" value="DIAMINOPIMELATE DECARBOXYLASE"/>
    <property type="match status" value="1"/>
</dbReference>
<reference evidence="13 14" key="1">
    <citation type="submission" date="2015-09" db="EMBL/GenBank/DDBJ databases">
        <authorList>
            <consortium name="Pathogen Informatics"/>
        </authorList>
    </citation>
    <scope>NUCLEOTIDE SEQUENCE [LARGE SCALE GENOMIC DNA]</scope>
    <source>
        <strain evidence="9 13">2789STDY5608851</strain>
        <strain evidence="8 14">2789STDY5608866</strain>
        <strain evidence="7 15">2789STDY5834961</strain>
    </source>
</reference>
<evidence type="ECO:0000256" key="4">
    <source>
        <dbReference type="ARBA" id="ARBA00023239"/>
    </source>
</evidence>
<dbReference type="AlphaFoldDB" id="A0A173YL05"/>
<evidence type="ECO:0000256" key="2">
    <source>
        <dbReference type="ARBA" id="ARBA00022793"/>
    </source>
</evidence>
<feature type="active site" description="Proton donor" evidence="5">
    <location>
        <position position="342"/>
    </location>
</feature>
<dbReference type="PANTHER" id="PTHR43727:SF2">
    <property type="entry name" value="GROUP IV DECARBOXYLASE"/>
    <property type="match status" value="1"/>
</dbReference>
<dbReference type="Proteomes" id="UP000472916">
    <property type="component" value="Unassembled WGS sequence"/>
</dbReference>
<dbReference type="InterPro" id="IPR009006">
    <property type="entry name" value="Ala_racemase/Decarboxylase_C"/>
</dbReference>
<organism evidence="8 14">
    <name type="scientific">Dorea longicatena</name>
    <dbReference type="NCBI Taxonomy" id="88431"/>
    <lineage>
        <taxon>Bacteria</taxon>
        <taxon>Bacillati</taxon>
        <taxon>Bacillota</taxon>
        <taxon>Clostridia</taxon>
        <taxon>Lachnospirales</taxon>
        <taxon>Lachnospiraceae</taxon>
        <taxon>Dorea</taxon>
    </lineage>
</organism>
<dbReference type="GeneID" id="93136702"/>
<dbReference type="InterPro" id="IPR029066">
    <property type="entry name" value="PLP-binding_barrel"/>
</dbReference>
<dbReference type="EMBL" id="JAAIOD010000001">
    <property type="protein sequence ID" value="NSE56580.1"/>
    <property type="molecule type" value="Genomic_DNA"/>
</dbReference>
<comment type="cofactor">
    <cofactor evidence="1 5">
        <name>pyridoxal 5'-phosphate</name>
        <dbReference type="ChEBI" id="CHEBI:597326"/>
    </cofactor>
</comment>
<dbReference type="SUPFAM" id="SSF50621">
    <property type="entry name" value="Alanine racemase C-terminal domain-like"/>
    <property type="match status" value="1"/>
</dbReference>
<dbReference type="Gene3D" id="3.20.20.10">
    <property type="entry name" value="Alanine racemase"/>
    <property type="match status" value="1"/>
</dbReference>
<evidence type="ECO:0000259" key="6">
    <source>
        <dbReference type="Pfam" id="PF02784"/>
    </source>
</evidence>
<evidence type="ECO:0000313" key="8">
    <source>
        <dbReference type="EMBL" id="CUN64831.1"/>
    </source>
</evidence>
<reference evidence="12" key="4">
    <citation type="submission" date="2020-02" db="EMBL/GenBank/DDBJ databases">
        <authorList>
            <person name="Littmann E."/>
            <person name="Sorbara M."/>
        </authorList>
    </citation>
    <scope>NUCLEOTIDE SEQUENCE</scope>
    <source>
        <strain evidence="12">MSK.10.16</strain>
    </source>
</reference>
<dbReference type="EC" id="4.1.1.20" evidence="8"/>
<dbReference type="Proteomes" id="UP000724058">
    <property type="component" value="Unassembled WGS sequence"/>
</dbReference>
<dbReference type="CDD" id="cd06828">
    <property type="entry name" value="PLPDE_III_DapDC"/>
    <property type="match status" value="1"/>
</dbReference>
<dbReference type="Proteomes" id="UP000095380">
    <property type="component" value="Unassembled WGS sequence"/>
</dbReference>
<dbReference type="GO" id="GO:0008836">
    <property type="term" value="F:diaminopimelate decarboxylase activity"/>
    <property type="evidence" value="ECO:0007669"/>
    <property type="project" value="UniProtKB-EC"/>
</dbReference>
<dbReference type="Proteomes" id="UP000446719">
    <property type="component" value="Unassembled WGS sequence"/>
</dbReference>
<sequence length="424" mass="47453">MKKEPFVTKAQLDEIIKTYPTPFHLYDEKGMRENMKALKEAFSWNKGYREYFAVKATPNPFLINILREYGCGCDCSSYTELMLSDAIGATGEDIMFSSNDTPAEEFVLADKLNAIINLDDITHIDFLEKAIGHIPETISCRYNPGGMFKISNDIMDNPGDAKYGMTTEQLFEAFKILKAKGAKEFGIHAFLASNTVTNEYYPMLAKVLFEVAVKLQKETGVHIKFINLSGGVGIPYKPDQEPNDIRAIGDGVRRVYEEVLVPAGMGDVAIYTEMGRFMMGPYGCLVTTAIHEKHTHKEYIGVDACAVNLMRPAMYGAYHHITVMGKEDTPCDHKYDVTGSLCENNDKFAIDRMLPKIDMGDILVIHDTGAHGFSMGYNYNGKLKSAEVLLKEDGSTQLIRRAETPADYFATFDCFDIGKKLIKE</sequence>
<keyword evidence="4 8" id="KW-0456">Lyase</keyword>
<proteinExistence type="predicted"/>
<evidence type="ECO:0000313" key="14">
    <source>
        <dbReference type="Proteomes" id="UP000095439"/>
    </source>
</evidence>
<dbReference type="InterPro" id="IPR022644">
    <property type="entry name" value="De-COase2_N"/>
</dbReference>
<dbReference type="EMBL" id="CYYY01000003">
    <property type="protein sequence ID" value="CUN64831.1"/>
    <property type="molecule type" value="Genomic_DNA"/>
</dbReference>
<dbReference type="EMBL" id="WWSB01000001">
    <property type="protein sequence ID" value="MZK16802.1"/>
    <property type="molecule type" value="Genomic_DNA"/>
</dbReference>
<protein>
    <submittedName>
        <fullName evidence="8">Diaminopimelate decarboxylase</fullName>
        <ecNumber evidence="8">4.1.1.20</ecNumber>
    </submittedName>
</protein>
<evidence type="ECO:0000256" key="5">
    <source>
        <dbReference type="PIRSR" id="PIRSR600183-50"/>
    </source>
</evidence>
<name>A0A173YL05_9FIRM</name>
<dbReference type="SUPFAM" id="SSF51419">
    <property type="entry name" value="PLP-binding barrel"/>
    <property type="match status" value="1"/>
</dbReference>